<dbReference type="PROSITE" id="PS50850">
    <property type="entry name" value="MFS"/>
    <property type="match status" value="1"/>
</dbReference>
<feature type="region of interest" description="Disordered" evidence="5">
    <location>
        <begin position="1"/>
        <end position="21"/>
    </location>
</feature>
<dbReference type="EMBL" id="LHPF02000036">
    <property type="protein sequence ID" value="PSC68539.1"/>
    <property type="molecule type" value="Genomic_DNA"/>
</dbReference>
<evidence type="ECO:0000256" key="3">
    <source>
        <dbReference type="ARBA" id="ARBA00022989"/>
    </source>
</evidence>
<proteinExistence type="predicted"/>
<dbReference type="Pfam" id="PF00083">
    <property type="entry name" value="Sugar_tr"/>
    <property type="match status" value="1"/>
</dbReference>
<accession>A0A2P6V367</accession>
<feature type="transmembrane region" description="Helical" evidence="6">
    <location>
        <begin position="256"/>
        <end position="279"/>
    </location>
</feature>
<dbReference type="Gene3D" id="1.20.1250.20">
    <property type="entry name" value="MFS general substrate transporter like domains"/>
    <property type="match status" value="1"/>
</dbReference>
<evidence type="ECO:0000259" key="7">
    <source>
        <dbReference type="PROSITE" id="PS50850"/>
    </source>
</evidence>
<evidence type="ECO:0000256" key="4">
    <source>
        <dbReference type="ARBA" id="ARBA00023136"/>
    </source>
</evidence>
<keyword evidence="3 6" id="KW-1133">Transmembrane helix</keyword>
<evidence type="ECO:0000256" key="2">
    <source>
        <dbReference type="ARBA" id="ARBA00022692"/>
    </source>
</evidence>
<dbReference type="AlphaFoldDB" id="A0A2P6V367"/>
<feature type="transmembrane region" description="Helical" evidence="6">
    <location>
        <begin position="299"/>
        <end position="317"/>
    </location>
</feature>
<gene>
    <name evidence="8" type="ORF">C2E20_7920</name>
</gene>
<feature type="transmembrane region" description="Helical" evidence="6">
    <location>
        <begin position="436"/>
        <end position="456"/>
    </location>
</feature>
<protein>
    <submittedName>
        <fullName evidence="8">Proton phosphate symporter</fullName>
    </submittedName>
</protein>
<feature type="transmembrane region" description="Helical" evidence="6">
    <location>
        <begin position="213"/>
        <end position="235"/>
    </location>
</feature>
<dbReference type="InterPro" id="IPR005828">
    <property type="entry name" value="MFS_sugar_transport-like"/>
</dbReference>
<feature type="domain" description="Major facilitator superfamily (MFS) profile" evidence="7">
    <location>
        <begin position="101"/>
        <end position="549"/>
    </location>
</feature>
<keyword evidence="9" id="KW-1185">Reference proteome</keyword>
<dbReference type="GO" id="GO:0016020">
    <property type="term" value="C:membrane"/>
    <property type="evidence" value="ECO:0007669"/>
    <property type="project" value="UniProtKB-SubCell"/>
</dbReference>
<evidence type="ECO:0000256" key="6">
    <source>
        <dbReference type="SAM" id="Phobius"/>
    </source>
</evidence>
<dbReference type="OrthoDB" id="433512at2759"/>
<feature type="transmembrane region" description="Helical" evidence="6">
    <location>
        <begin position="105"/>
        <end position="126"/>
    </location>
</feature>
<evidence type="ECO:0000313" key="8">
    <source>
        <dbReference type="EMBL" id="PSC68539.1"/>
    </source>
</evidence>
<feature type="transmembrane region" description="Helical" evidence="6">
    <location>
        <begin position="190"/>
        <end position="207"/>
    </location>
</feature>
<dbReference type="Proteomes" id="UP000239649">
    <property type="component" value="Unassembled WGS sequence"/>
</dbReference>
<evidence type="ECO:0000256" key="1">
    <source>
        <dbReference type="ARBA" id="ARBA00004141"/>
    </source>
</evidence>
<reference evidence="8 9" key="1">
    <citation type="journal article" date="2018" name="Plant J.">
        <title>Genome sequences of Chlorella sorokiniana UTEX 1602 and Micractinium conductrix SAG 241.80: implications to maltose excretion by a green alga.</title>
        <authorList>
            <person name="Arriola M.B."/>
            <person name="Velmurugan N."/>
            <person name="Zhang Y."/>
            <person name="Plunkett M.H."/>
            <person name="Hondzo H."/>
            <person name="Barney B.M."/>
        </authorList>
    </citation>
    <scope>NUCLEOTIDE SEQUENCE [LARGE SCALE GENOMIC DNA]</scope>
    <source>
        <strain evidence="8 9">SAG 241.80</strain>
    </source>
</reference>
<organism evidence="8 9">
    <name type="scientific">Micractinium conductrix</name>
    <dbReference type="NCBI Taxonomy" id="554055"/>
    <lineage>
        <taxon>Eukaryota</taxon>
        <taxon>Viridiplantae</taxon>
        <taxon>Chlorophyta</taxon>
        <taxon>core chlorophytes</taxon>
        <taxon>Trebouxiophyceae</taxon>
        <taxon>Chlorellales</taxon>
        <taxon>Chlorellaceae</taxon>
        <taxon>Chlorella clade</taxon>
        <taxon>Micractinium</taxon>
    </lineage>
</organism>
<evidence type="ECO:0000256" key="5">
    <source>
        <dbReference type="SAM" id="MobiDB-lite"/>
    </source>
</evidence>
<feature type="transmembrane region" description="Helical" evidence="6">
    <location>
        <begin position="165"/>
        <end position="183"/>
    </location>
</feature>
<dbReference type="InterPro" id="IPR036259">
    <property type="entry name" value="MFS_trans_sf"/>
</dbReference>
<comment type="subcellular location">
    <subcellularLocation>
        <location evidence="1">Membrane</location>
        <topology evidence="1">Multi-pass membrane protein</topology>
    </subcellularLocation>
</comment>
<name>A0A2P6V367_9CHLO</name>
<keyword evidence="4 6" id="KW-0472">Membrane</keyword>
<keyword evidence="2 6" id="KW-0812">Transmembrane</keyword>
<sequence>MAAGGPAGDASEDSLSPRKLNGGSDVALSPFGASIGGSQASSLLKATSTLGALDVEQLGSGLPELRGACSAAELQVIARLASADHNFARPHPPATRNLLLAFWRWWKACLLPGMGMFSEAYIIFAIGNVEPLFGVTAPACWECQPEEAACTCNQTTVDNVKNVEISGVILGMLSFGFVADVMGRKWGSRLTMLIMFVGACLLTGAYGPTDQAFLSVFCFSLFFYAVGVGGEYPLASSSAAERAEGDPELRKRRGEMVVLTFSQQGWGNFVNSLVILLLLAMVGATGDVTPYQAEVTWRVQFGVGAVICFCVMLYRWVYLEESEVWKAEHKGVQKELMAEHDKAAMAGRRSWREQWVVLKHYWPRLLMTSLGWAANDFAFYGNKLFQSKFIAIISPGASRYVQMQWTLLNSGVALTGYYFAAYTIDRQWMGRKRMQCMGFLMMFVLFLFCGVFYYQMLDHAIQVFQTLYFLSSFFNQFGPNCTSFLVAGEVYPTDVRAFYHGISAAWGKLGAIAATSVFSQVSETSTFYASAAAGIGGALLTWAFLPDTTGLDLSEIDRAHRFMLAGQWHHYHGPAVKPRHLSLYERWRGYGKHYDLRLDEQQRKLQDMAKEEEARDVQAALADAQGPAVHAKGSSLEAL</sequence>
<dbReference type="SUPFAM" id="SSF103473">
    <property type="entry name" value="MFS general substrate transporter"/>
    <property type="match status" value="1"/>
</dbReference>
<dbReference type="STRING" id="554055.A0A2P6V367"/>
<dbReference type="InterPro" id="IPR020846">
    <property type="entry name" value="MFS_dom"/>
</dbReference>
<comment type="caution">
    <text evidence="8">The sequence shown here is derived from an EMBL/GenBank/DDBJ whole genome shotgun (WGS) entry which is preliminary data.</text>
</comment>
<dbReference type="GO" id="GO:0022857">
    <property type="term" value="F:transmembrane transporter activity"/>
    <property type="evidence" value="ECO:0007669"/>
    <property type="project" value="InterPro"/>
</dbReference>
<dbReference type="PANTHER" id="PTHR24064">
    <property type="entry name" value="SOLUTE CARRIER FAMILY 22 MEMBER"/>
    <property type="match status" value="1"/>
</dbReference>
<evidence type="ECO:0000313" key="9">
    <source>
        <dbReference type="Proteomes" id="UP000239649"/>
    </source>
</evidence>